<reference evidence="5 6" key="1">
    <citation type="journal article" date="2010" name="J. Bacteriol.">
        <title>Complete genome sequence of "Candidatus Puniceispirillum marinum" IMCC1322, a representative of the SAR116 clade in the Alphaproteobacteria.</title>
        <authorList>
            <person name="Oh H.M."/>
            <person name="Kwon K.K."/>
            <person name="Kang I."/>
            <person name="Kang S.G."/>
            <person name="Lee J.H."/>
            <person name="Kim S.J."/>
            <person name="Cho J.C."/>
        </authorList>
    </citation>
    <scope>NUCLEOTIDE SEQUENCE [LARGE SCALE GENOMIC DNA]</scope>
    <source>
        <strain evidence="5 6">IMCC1322</strain>
    </source>
</reference>
<dbReference type="PRINTS" id="PR00035">
    <property type="entry name" value="HTHGNTR"/>
</dbReference>
<dbReference type="RefSeq" id="WP_013045829.1">
    <property type="nucleotide sequence ID" value="NC_014010.1"/>
</dbReference>
<dbReference type="Gene3D" id="1.20.120.530">
    <property type="entry name" value="GntR ligand-binding domain-like"/>
    <property type="match status" value="1"/>
</dbReference>
<dbReference type="InterPro" id="IPR000524">
    <property type="entry name" value="Tscrpt_reg_HTH_GntR"/>
</dbReference>
<dbReference type="GO" id="GO:0003700">
    <property type="term" value="F:DNA-binding transcription factor activity"/>
    <property type="evidence" value="ECO:0007669"/>
    <property type="project" value="InterPro"/>
</dbReference>
<dbReference type="GO" id="GO:0003677">
    <property type="term" value="F:DNA binding"/>
    <property type="evidence" value="ECO:0007669"/>
    <property type="project" value="UniProtKB-KW"/>
</dbReference>
<dbReference type="PANTHER" id="PTHR43537">
    <property type="entry name" value="TRANSCRIPTIONAL REGULATOR, GNTR FAMILY"/>
    <property type="match status" value="1"/>
</dbReference>
<dbReference type="STRING" id="488538.SAR116_0957"/>
<dbReference type="EC" id="6.3.5.-" evidence="5"/>
<dbReference type="SMART" id="SM00345">
    <property type="entry name" value="HTH_GNTR"/>
    <property type="match status" value="1"/>
</dbReference>
<keyword evidence="1" id="KW-0805">Transcription regulation</keyword>
<evidence type="ECO:0000259" key="4">
    <source>
        <dbReference type="PROSITE" id="PS50949"/>
    </source>
</evidence>
<organism evidence="5 6">
    <name type="scientific">Puniceispirillum marinum (strain IMCC1322)</name>
    <dbReference type="NCBI Taxonomy" id="488538"/>
    <lineage>
        <taxon>Bacteria</taxon>
        <taxon>Pseudomonadati</taxon>
        <taxon>Pseudomonadota</taxon>
        <taxon>Alphaproteobacteria</taxon>
        <taxon>Candidatus Puniceispirillales</taxon>
        <taxon>Candidatus Puniceispirillaceae</taxon>
        <taxon>Candidatus Puniceispirillum</taxon>
    </lineage>
</organism>
<evidence type="ECO:0000313" key="6">
    <source>
        <dbReference type="Proteomes" id="UP000007460"/>
    </source>
</evidence>
<dbReference type="HOGENOM" id="CLU_017584_5_5_5"/>
<dbReference type="SUPFAM" id="SSF46785">
    <property type="entry name" value="Winged helix' DNA-binding domain"/>
    <property type="match status" value="1"/>
</dbReference>
<dbReference type="eggNOG" id="COG1802">
    <property type="taxonomic scope" value="Bacteria"/>
</dbReference>
<proteinExistence type="predicted"/>
<dbReference type="InterPro" id="IPR036388">
    <property type="entry name" value="WH-like_DNA-bd_sf"/>
</dbReference>
<dbReference type="AlphaFoldDB" id="D5BSF3"/>
<gene>
    <name evidence="5" type="ordered locus">SAR116_0957</name>
</gene>
<evidence type="ECO:0000256" key="2">
    <source>
        <dbReference type="ARBA" id="ARBA00023125"/>
    </source>
</evidence>
<name>D5BSF3_PUNMI</name>
<dbReference type="PANTHER" id="PTHR43537:SF24">
    <property type="entry name" value="GLUCONATE OPERON TRANSCRIPTIONAL REPRESSOR"/>
    <property type="match status" value="1"/>
</dbReference>
<dbReference type="Proteomes" id="UP000007460">
    <property type="component" value="Chromosome"/>
</dbReference>
<protein>
    <submittedName>
        <fullName evidence="5">Transcriptonal regulator</fullName>
        <ecNumber evidence="5">6.3.5.-</ecNumber>
    </submittedName>
</protein>
<dbReference type="InterPro" id="IPR011711">
    <property type="entry name" value="GntR_C"/>
</dbReference>
<evidence type="ECO:0000313" key="5">
    <source>
        <dbReference type="EMBL" id="ADE39200.1"/>
    </source>
</evidence>
<keyword evidence="2" id="KW-0238">DNA-binding</keyword>
<evidence type="ECO:0000256" key="3">
    <source>
        <dbReference type="ARBA" id="ARBA00023163"/>
    </source>
</evidence>
<dbReference type="PROSITE" id="PS50949">
    <property type="entry name" value="HTH_GNTR"/>
    <property type="match status" value="1"/>
</dbReference>
<dbReference type="InterPro" id="IPR036390">
    <property type="entry name" value="WH_DNA-bd_sf"/>
</dbReference>
<dbReference type="Gene3D" id="1.10.10.10">
    <property type="entry name" value="Winged helix-like DNA-binding domain superfamily/Winged helix DNA-binding domain"/>
    <property type="match status" value="1"/>
</dbReference>
<dbReference type="CDD" id="cd07377">
    <property type="entry name" value="WHTH_GntR"/>
    <property type="match status" value="1"/>
</dbReference>
<dbReference type="GO" id="GO:0016874">
    <property type="term" value="F:ligase activity"/>
    <property type="evidence" value="ECO:0007669"/>
    <property type="project" value="UniProtKB-KW"/>
</dbReference>
<dbReference type="InterPro" id="IPR008920">
    <property type="entry name" value="TF_FadR/GntR_C"/>
</dbReference>
<dbReference type="Pfam" id="PF07729">
    <property type="entry name" value="FCD"/>
    <property type="match status" value="1"/>
</dbReference>
<accession>D5BSF3</accession>
<feature type="domain" description="HTH gntR-type" evidence="4">
    <location>
        <begin position="18"/>
        <end position="85"/>
    </location>
</feature>
<keyword evidence="3" id="KW-0804">Transcription</keyword>
<dbReference type="SUPFAM" id="SSF48008">
    <property type="entry name" value="GntR ligand-binding domain-like"/>
    <property type="match status" value="1"/>
</dbReference>
<dbReference type="KEGG" id="apb:SAR116_0957"/>
<keyword evidence="5" id="KW-0436">Ligase</keyword>
<dbReference type="Pfam" id="PF00392">
    <property type="entry name" value="GntR"/>
    <property type="match status" value="1"/>
</dbReference>
<sequence>MHGIVKKDADMLLPVRRETFGDQIVSNLKRAILSGEIEGGSQITETQLASRFGVSRGPLREAMAQLATEGLIHSVPFTGTRVIKLSVMDVREIYSLRTALETLAFQEIWDKRDHAFAEELESRHSRLMDTLKIDDHVASSEAEVGLHSLVYERCGHKLLLESWQRVAGRLQLYLALHQRAHGRTGPIEDAHENYLTLAMCDDFELMRKEIESHMRRGVNQLENYVAL</sequence>
<keyword evidence="6" id="KW-1185">Reference proteome</keyword>
<dbReference type="EMBL" id="CP001751">
    <property type="protein sequence ID" value="ADE39200.1"/>
    <property type="molecule type" value="Genomic_DNA"/>
</dbReference>
<evidence type="ECO:0000256" key="1">
    <source>
        <dbReference type="ARBA" id="ARBA00023015"/>
    </source>
</evidence>